<comment type="caution">
    <text evidence="1">The sequence shown here is derived from an EMBL/GenBank/DDBJ whole genome shotgun (WGS) entry which is preliminary data.</text>
</comment>
<evidence type="ECO:0000313" key="1">
    <source>
        <dbReference type="EMBL" id="GKT32687.1"/>
    </source>
</evidence>
<dbReference type="PANTHER" id="PTHR10504:SF131">
    <property type="entry name" value="BPI2 DOMAIN-CONTAINING PROTEIN"/>
    <property type="match status" value="1"/>
</dbReference>
<evidence type="ECO:0000313" key="2">
    <source>
        <dbReference type="Proteomes" id="UP001057375"/>
    </source>
</evidence>
<name>A0ABQ5KJJ4_9EUKA</name>
<feature type="non-terminal residue" evidence="1">
    <location>
        <position position="197"/>
    </location>
</feature>
<protein>
    <submittedName>
        <fullName evidence="1">BPI/LBP/Plunc family like protein</fullName>
    </submittedName>
</protein>
<gene>
    <name evidence="1" type="ORF">ADUPG1_006777</name>
</gene>
<dbReference type="PANTHER" id="PTHR10504">
    <property type="entry name" value="BACTERICIDAL PERMEABILITY-INCREASING BPI PROTEIN-RELATED"/>
    <property type="match status" value="1"/>
</dbReference>
<organism evidence="1 2">
    <name type="scientific">Aduncisulcus paluster</name>
    <dbReference type="NCBI Taxonomy" id="2918883"/>
    <lineage>
        <taxon>Eukaryota</taxon>
        <taxon>Metamonada</taxon>
        <taxon>Carpediemonas-like organisms</taxon>
        <taxon>Aduncisulcus</taxon>
    </lineage>
</organism>
<dbReference type="Gene3D" id="3.15.10.10">
    <property type="entry name" value="Bactericidal permeability-increasing protein, domain 1"/>
    <property type="match status" value="1"/>
</dbReference>
<sequence>MAVGIIDEITTEILSTDLPSFTLNNIDTPIGVVDLSFTDIQIESMDLSDFRTYFLESTSEIEVSVSDVYFQISLDFSYKLCTFPYSTDSGTLIITANGASFVGFAHIIQISHVPSLTVDSAKFSLGDFSLSLRGSSSILSTIIQIATPLIQYSIEDAMNSVFAQVVNQVINSLLYAVTCLQLNDTTAIDIRQPCDGD</sequence>
<dbReference type="EMBL" id="BQXS01010033">
    <property type="protein sequence ID" value="GKT32687.1"/>
    <property type="molecule type" value="Genomic_DNA"/>
</dbReference>
<accession>A0ABQ5KJJ4</accession>
<dbReference type="Proteomes" id="UP001057375">
    <property type="component" value="Unassembled WGS sequence"/>
</dbReference>
<keyword evidence="2" id="KW-1185">Reference proteome</keyword>
<dbReference type="InterPro" id="IPR017943">
    <property type="entry name" value="Bactericidal_perm-incr_a/b_dom"/>
</dbReference>
<proteinExistence type="predicted"/>
<dbReference type="SUPFAM" id="SSF55394">
    <property type="entry name" value="Bactericidal permeability-increasing protein, BPI"/>
    <property type="match status" value="1"/>
</dbReference>
<dbReference type="InterPro" id="IPR032942">
    <property type="entry name" value="BPI/LBP/Plunc"/>
</dbReference>
<reference evidence="1" key="1">
    <citation type="submission" date="2022-03" db="EMBL/GenBank/DDBJ databases">
        <title>Draft genome sequence of Aduncisulcus paluster, a free-living microaerophilic Fornicata.</title>
        <authorList>
            <person name="Yuyama I."/>
            <person name="Kume K."/>
            <person name="Tamura T."/>
            <person name="Inagaki Y."/>
            <person name="Hashimoto T."/>
        </authorList>
    </citation>
    <scope>NUCLEOTIDE SEQUENCE</scope>
    <source>
        <strain evidence="1">NY0171</strain>
    </source>
</reference>